<feature type="transmembrane region" description="Helical" evidence="1">
    <location>
        <begin position="82"/>
        <end position="103"/>
    </location>
</feature>
<feature type="domain" description="DUF6708" evidence="2">
    <location>
        <begin position="125"/>
        <end position="325"/>
    </location>
</feature>
<gene>
    <name evidence="3" type="ORF">DFP82_102295</name>
</gene>
<dbReference type="InterPro" id="IPR046554">
    <property type="entry name" value="DUF6708"/>
</dbReference>
<evidence type="ECO:0000259" key="2">
    <source>
        <dbReference type="Pfam" id="PF20455"/>
    </source>
</evidence>
<organism evidence="3 4">
    <name type="scientific">Psychrobacter fozii</name>
    <dbReference type="NCBI Taxonomy" id="198480"/>
    <lineage>
        <taxon>Bacteria</taxon>
        <taxon>Pseudomonadati</taxon>
        <taxon>Pseudomonadota</taxon>
        <taxon>Gammaproteobacteria</taxon>
        <taxon>Moraxellales</taxon>
        <taxon>Moraxellaceae</taxon>
        <taxon>Psychrobacter</taxon>
    </lineage>
</organism>
<keyword evidence="1" id="KW-0472">Membrane</keyword>
<dbReference type="Proteomes" id="UP000247746">
    <property type="component" value="Unassembled WGS sequence"/>
</dbReference>
<feature type="transmembrane region" description="Helical" evidence="1">
    <location>
        <begin position="353"/>
        <end position="380"/>
    </location>
</feature>
<keyword evidence="4" id="KW-1185">Reference proteome</keyword>
<dbReference type="RefSeq" id="WP_110922499.1">
    <property type="nucleotide sequence ID" value="NZ_QJSU01000002.1"/>
</dbReference>
<feature type="transmembrane region" description="Helical" evidence="1">
    <location>
        <begin position="115"/>
        <end position="145"/>
    </location>
</feature>
<keyword evidence="1" id="KW-1133">Transmembrane helix</keyword>
<dbReference type="OrthoDB" id="6050524at2"/>
<comment type="caution">
    <text evidence="3">The sequence shown here is derived from an EMBL/GenBank/DDBJ whole genome shotgun (WGS) entry which is preliminary data.</text>
</comment>
<proteinExistence type="predicted"/>
<name>A0A2V4V2M9_9GAMM</name>
<evidence type="ECO:0000256" key="1">
    <source>
        <dbReference type="SAM" id="Phobius"/>
    </source>
</evidence>
<accession>A0A2V4V2M9</accession>
<evidence type="ECO:0000313" key="4">
    <source>
        <dbReference type="Proteomes" id="UP000247746"/>
    </source>
</evidence>
<evidence type="ECO:0000313" key="3">
    <source>
        <dbReference type="EMBL" id="PYE40332.1"/>
    </source>
</evidence>
<dbReference type="EMBL" id="QJSU01000002">
    <property type="protein sequence ID" value="PYE40332.1"/>
    <property type="molecule type" value="Genomic_DNA"/>
</dbReference>
<dbReference type="AlphaFoldDB" id="A0A2V4V2M9"/>
<sequence length="398" mass="45785">MIDINGRNPFTKLSYKEINQKFGGDFGVGLGGRVQEIKDFKWLDKAHSYDVPFYPQRTVVQFNSTYMELTGRQDRIRGDVTFGSLFFLGLISGVIYLGFIILYDEFLTGSFLLGILASAITLAFIVVFIYLLALLSTELFSYTYLPIRFNRKTRKVYVRQANRQVQVFDWDDLKFYMATTYKDGGDVRGITLADDGVTITGMFSLPFVNSLGADRHDEGTLLGHFEFVRRYMEDNDKQFKEVKSAVRYVHPVHEKRETPLVSLQRVKLGYHASHVNQENPNTFRLVLAEYLLIPFSWLRYLGRLLSINTSITPKFSPEIEAECQIDPNDPYDLNKNLPEGNVEDANQPIWKKLVFSLALILFGIIMLFVFAFFIDIIGAIKGYDTGLAYTLLYWFHLV</sequence>
<dbReference type="Pfam" id="PF20455">
    <property type="entry name" value="DUF6708"/>
    <property type="match status" value="1"/>
</dbReference>
<keyword evidence="1" id="KW-0812">Transmembrane</keyword>
<protein>
    <recommendedName>
        <fullName evidence="2">DUF6708 domain-containing protein</fullName>
    </recommendedName>
</protein>
<reference evidence="3 4" key="1">
    <citation type="submission" date="2018-06" db="EMBL/GenBank/DDBJ databases">
        <title>Genomic Encyclopedia of Type Strains, Phase III (KMG-III): the genomes of soil and plant-associated and newly described type strains.</title>
        <authorList>
            <person name="Whitman W."/>
        </authorList>
    </citation>
    <scope>NUCLEOTIDE SEQUENCE [LARGE SCALE GENOMIC DNA]</scope>
    <source>
        <strain evidence="3 4">CECT 5889</strain>
    </source>
</reference>